<feature type="domain" description="Aminoglycoside phosphotransferase" evidence="1">
    <location>
        <begin position="34"/>
        <end position="249"/>
    </location>
</feature>
<evidence type="ECO:0000313" key="2">
    <source>
        <dbReference type="EMBL" id="MBE1609068.1"/>
    </source>
</evidence>
<accession>A0A927N188</accession>
<keyword evidence="2" id="KW-0418">Kinase</keyword>
<dbReference type="EMBL" id="JADBEM010000001">
    <property type="protein sequence ID" value="MBE1609068.1"/>
    <property type="molecule type" value="Genomic_DNA"/>
</dbReference>
<organism evidence="2 3">
    <name type="scientific">Actinopolymorpha pittospori</name>
    <dbReference type="NCBI Taxonomy" id="648752"/>
    <lineage>
        <taxon>Bacteria</taxon>
        <taxon>Bacillati</taxon>
        <taxon>Actinomycetota</taxon>
        <taxon>Actinomycetes</taxon>
        <taxon>Propionibacteriales</taxon>
        <taxon>Actinopolymorphaceae</taxon>
        <taxon>Actinopolymorpha</taxon>
    </lineage>
</organism>
<dbReference type="Pfam" id="PF01636">
    <property type="entry name" value="APH"/>
    <property type="match status" value="1"/>
</dbReference>
<dbReference type="Proteomes" id="UP000638648">
    <property type="component" value="Unassembled WGS sequence"/>
</dbReference>
<evidence type="ECO:0000313" key="3">
    <source>
        <dbReference type="Proteomes" id="UP000638648"/>
    </source>
</evidence>
<dbReference type="Gene3D" id="3.90.1200.10">
    <property type="match status" value="1"/>
</dbReference>
<dbReference type="SUPFAM" id="SSF56112">
    <property type="entry name" value="Protein kinase-like (PK-like)"/>
    <property type="match status" value="1"/>
</dbReference>
<dbReference type="AlphaFoldDB" id="A0A927N188"/>
<sequence length="287" mass="30431">MRMLDWAAAAIGAGARIAHVQALHDDQGPWRLTLHHRGRLTDAVLRAPTPRIDAAMVATGAAALEVAERCLLPAPRLMDADLQGVLAGVPVTLETVVPGTTAWPPPPSAKRLRAAGAALARVHAVAMAPREDLPFRPRPIAVDDFAADRRASRMPTTPLLSEADDLITAYGLPSGEPVYLHGDVWPGNLLWAGNDIAALIDWKTAGVGAPGVDLCELRKQVAITFGPQAPDHVLHGWERATGTRARDVAYWDAVAALNTPTELDGDGDGTPTARRDAFLRAALSQLG</sequence>
<evidence type="ECO:0000259" key="1">
    <source>
        <dbReference type="Pfam" id="PF01636"/>
    </source>
</evidence>
<dbReference type="RefSeq" id="WP_202896593.1">
    <property type="nucleotide sequence ID" value="NZ_JADBEM010000001.1"/>
</dbReference>
<dbReference type="InterPro" id="IPR002575">
    <property type="entry name" value="Aminoglycoside_PTrfase"/>
</dbReference>
<reference evidence="2" key="1">
    <citation type="submission" date="2020-10" db="EMBL/GenBank/DDBJ databases">
        <title>Sequencing the genomes of 1000 actinobacteria strains.</title>
        <authorList>
            <person name="Klenk H.-P."/>
        </authorList>
    </citation>
    <scope>NUCLEOTIDE SEQUENCE</scope>
    <source>
        <strain evidence="2">DSM 45354</strain>
    </source>
</reference>
<proteinExistence type="predicted"/>
<dbReference type="InterPro" id="IPR011009">
    <property type="entry name" value="Kinase-like_dom_sf"/>
</dbReference>
<protein>
    <submittedName>
        <fullName evidence="2">Aminoglycoside phosphotransferase (APT) family kinase protein</fullName>
    </submittedName>
</protein>
<dbReference type="GO" id="GO:0016301">
    <property type="term" value="F:kinase activity"/>
    <property type="evidence" value="ECO:0007669"/>
    <property type="project" value="UniProtKB-KW"/>
</dbReference>
<comment type="caution">
    <text evidence="2">The sequence shown here is derived from an EMBL/GenBank/DDBJ whole genome shotgun (WGS) entry which is preliminary data.</text>
</comment>
<keyword evidence="3" id="KW-1185">Reference proteome</keyword>
<name>A0A927N188_9ACTN</name>
<gene>
    <name evidence="2" type="ORF">HEB94_005916</name>
</gene>
<keyword evidence="2" id="KW-0808">Transferase</keyword>